<feature type="active site" description="For nuclease activity" evidence="15">
    <location>
        <position position="1131"/>
    </location>
</feature>
<comment type="caution">
    <text evidence="19">The sequence shown here is derived from an EMBL/GenBank/DDBJ whole genome shotgun (WGS) entry which is preliminary data.</text>
</comment>
<keyword evidence="9 15" id="KW-0460">Magnesium</keyword>
<dbReference type="SUPFAM" id="SSF52540">
    <property type="entry name" value="P-loop containing nucleoside triphosphate hydrolases"/>
    <property type="match status" value="1"/>
</dbReference>
<dbReference type="EC" id="5.6.2.4" evidence="15"/>
<evidence type="ECO:0000256" key="16">
    <source>
        <dbReference type="PROSITE-ProRule" id="PRU00560"/>
    </source>
</evidence>
<dbReference type="RefSeq" id="WP_251590706.1">
    <property type="nucleotide sequence ID" value="NZ_JAMLJI010000001.1"/>
</dbReference>
<comment type="catalytic activity">
    <reaction evidence="13 15">
        <text>Couples ATP hydrolysis with the unwinding of duplex DNA by translocating in the 3'-5' direction.</text>
        <dbReference type="EC" id="5.6.2.4"/>
    </reaction>
</comment>
<comment type="subunit">
    <text evidence="15">Heterotrimer of RecB, RecC and RecD. All subunits contribute to DNA-binding. Interacts with RecA.</text>
</comment>
<feature type="binding site" evidence="15">
    <location>
        <position position="1004"/>
    </location>
    <ligand>
        <name>Mg(2+)</name>
        <dbReference type="ChEBI" id="CHEBI:18420"/>
    </ligand>
</feature>
<evidence type="ECO:0000256" key="2">
    <source>
        <dbReference type="ARBA" id="ARBA00022723"/>
    </source>
</evidence>
<dbReference type="EC" id="3.1.11.5" evidence="15"/>
<evidence type="ECO:0000259" key="18">
    <source>
        <dbReference type="PROSITE" id="PS51217"/>
    </source>
</evidence>
<keyword evidence="20" id="KW-1185">Reference proteome</keyword>
<accession>A0ABU1GTA6</accession>
<dbReference type="Gene3D" id="3.40.50.300">
    <property type="entry name" value="P-loop containing nucleotide triphosphate hydrolases"/>
    <property type="match status" value="2"/>
</dbReference>
<comment type="catalytic activity">
    <reaction evidence="14 15">
        <text>ATP + H2O = ADP + phosphate + H(+)</text>
        <dbReference type="Rhea" id="RHEA:13065"/>
        <dbReference type="ChEBI" id="CHEBI:15377"/>
        <dbReference type="ChEBI" id="CHEBI:15378"/>
        <dbReference type="ChEBI" id="CHEBI:30616"/>
        <dbReference type="ChEBI" id="CHEBI:43474"/>
        <dbReference type="ChEBI" id="CHEBI:456216"/>
        <dbReference type="EC" id="5.6.2.4"/>
    </reaction>
</comment>
<keyword evidence="3 15" id="KW-0547">Nucleotide-binding</keyword>
<dbReference type="Gene3D" id="1.10.3170.10">
    <property type="entry name" value="Recbcd, chain B, domain 2"/>
    <property type="match status" value="1"/>
</dbReference>
<dbReference type="InterPro" id="IPR011604">
    <property type="entry name" value="PDDEXK-like_dom_sf"/>
</dbReference>
<evidence type="ECO:0000256" key="1">
    <source>
        <dbReference type="ARBA" id="ARBA00022722"/>
    </source>
</evidence>
<keyword evidence="7 15" id="KW-0269">Exonuclease</keyword>
<evidence type="ECO:0000313" key="20">
    <source>
        <dbReference type="Proteomes" id="UP001269375"/>
    </source>
</evidence>
<feature type="binding site" evidence="16">
    <location>
        <begin position="28"/>
        <end position="35"/>
    </location>
    <ligand>
        <name>ATP</name>
        <dbReference type="ChEBI" id="CHEBI:30616"/>
    </ligand>
</feature>
<feature type="binding site" evidence="15">
    <location>
        <position position="1118"/>
    </location>
    <ligand>
        <name>Mg(2+)</name>
        <dbReference type="ChEBI" id="CHEBI:18420"/>
    </ligand>
</feature>
<gene>
    <name evidence="15 19" type="primary">recB</name>
    <name evidence="19" type="ORF">QC825_04110</name>
</gene>
<dbReference type="NCBIfam" id="TIGR00609">
    <property type="entry name" value="recB"/>
    <property type="match status" value="1"/>
</dbReference>
<evidence type="ECO:0000256" key="4">
    <source>
        <dbReference type="ARBA" id="ARBA00022763"/>
    </source>
</evidence>
<keyword evidence="5 15" id="KW-0378">Hydrolase</keyword>
<dbReference type="Pfam" id="PF13361">
    <property type="entry name" value="UvrD_C"/>
    <property type="match status" value="1"/>
</dbReference>
<feature type="region of interest" description="Nuclease activity, interacts with RecD and RecA" evidence="15">
    <location>
        <begin position="944"/>
        <end position="1233"/>
    </location>
</feature>
<evidence type="ECO:0000256" key="12">
    <source>
        <dbReference type="ARBA" id="ARBA00023235"/>
    </source>
</evidence>
<evidence type="ECO:0000256" key="9">
    <source>
        <dbReference type="ARBA" id="ARBA00022842"/>
    </source>
</evidence>
<dbReference type="SUPFAM" id="SSF52980">
    <property type="entry name" value="Restriction endonuclease-like"/>
    <property type="match status" value="1"/>
</dbReference>
<dbReference type="Gene3D" id="3.90.320.10">
    <property type="match status" value="1"/>
</dbReference>
<dbReference type="GO" id="GO:0008854">
    <property type="term" value="F:exodeoxyribonuclease V activity"/>
    <property type="evidence" value="ECO:0007669"/>
    <property type="project" value="UniProtKB-EC"/>
</dbReference>
<feature type="domain" description="UvrD-like helicase C-terminal" evidence="18">
    <location>
        <begin position="506"/>
        <end position="781"/>
    </location>
</feature>
<keyword evidence="12 15" id="KW-0413">Isomerase</keyword>
<evidence type="ECO:0000256" key="6">
    <source>
        <dbReference type="ARBA" id="ARBA00022806"/>
    </source>
</evidence>
<comment type="domain">
    <text evidence="15">The N-terminal DNA-binding domain is a ssDNA-dependent ATPase and has ATP-dependent 3'-5' helicase function. This domain interacts with RecC.</text>
</comment>
<keyword evidence="8 15" id="KW-0067">ATP-binding</keyword>
<feature type="region of interest" description="DNA-binding and helicase activity, interacts with RecC" evidence="15">
    <location>
        <begin position="1"/>
        <end position="897"/>
    </location>
</feature>
<comment type="domain">
    <text evidence="15">The C-terminal domain has nuclease activity and interacts with RecD. It interacts with RecA, facilitating its loading onto ssDNA.</text>
</comment>
<protein>
    <recommendedName>
        <fullName evidence="15">RecBCD enzyme subunit RecB</fullName>
        <ecNumber evidence="15">3.1.11.5</ecNumber>
        <ecNumber evidence="15">5.6.2.4</ecNumber>
    </recommendedName>
    <alternativeName>
        <fullName evidence="15">DNA 3'-5' helicase subunit RecB</fullName>
    </alternativeName>
    <alternativeName>
        <fullName evidence="15">Exonuclease V subunit RecB</fullName>
        <shortName evidence="15">ExoV subunit RecB</shortName>
    </alternativeName>
    <alternativeName>
        <fullName evidence="15">Helicase/nuclease RecBCD subunit RecB</fullName>
    </alternativeName>
</protein>
<feature type="domain" description="UvrD-like helicase ATP-binding" evidence="17">
    <location>
        <begin position="7"/>
        <end position="482"/>
    </location>
</feature>
<evidence type="ECO:0000256" key="11">
    <source>
        <dbReference type="ARBA" id="ARBA00023204"/>
    </source>
</evidence>
<evidence type="ECO:0000256" key="5">
    <source>
        <dbReference type="ARBA" id="ARBA00022801"/>
    </source>
</evidence>
<keyword evidence="2 15" id="KW-0479">Metal-binding</keyword>
<dbReference type="InterPro" id="IPR038726">
    <property type="entry name" value="PDDEXK_AddAB-type"/>
</dbReference>
<evidence type="ECO:0000256" key="3">
    <source>
        <dbReference type="ARBA" id="ARBA00022741"/>
    </source>
</evidence>
<name>A0ABU1GTA6_9GAMM</name>
<dbReference type="PROSITE" id="PS51217">
    <property type="entry name" value="UVRD_HELICASE_CTER"/>
    <property type="match status" value="1"/>
</dbReference>
<dbReference type="InterPro" id="IPR011335">
    <property type="entry name" value="Restrct_endonuc-II-like"/>
</dbReference>
<dbReference type="InterPro" id="IPR014017">
    <property type="entry name" value="DNA_helicase_UvrD-like_C"/>
</dbReference>
<dbReference type="PANTHER" id="PTHR11070:SF23">
    <property type="entry name" value="RECBCD ENZYME SUBUNIT RECB"/>
    <property type="match status" value="1"/>
</dbReference>
<evidence type="ECO:0000256" key="8">
    <source>
        <dbReference type="ARBA" id="ARBA00022840"/>
    </source>
</evidence>
<comment type="cofactor">
    <cofactor evidence="15">
        <name>Mg(2+)</name>
        <dbReference type="ChEBI" id="CHEBI:18420"/>
    </cofactor>
    <text evidence="15">Binds 1 Mg(2+) ion per subunit.</text>
</comment>
<dbReference type="Proteomes" id="UP001269375">
    <property type="component" value="Unassembled WGS sequence"/>
</dbReference>
<evidence type="ECO:0000259" key="17">
    <source>
        <dbReference type="PROSITE" id="PS51198"/>
    </source>
</evidence>
<feature type="binding site" evidence="15">
    <location>
        <position position="1131"/>
    </location>
    <ligand>
        <name>Mg(2+)</name>
        <dbReference type="ChEBI" id="CHEBI:18420"/>
    </ligand>
</feature>
<evidence type="ECO:0000256" key="7">
    <source>
        <dbReference type="ARBA" id="ARBA00022839"/>
    </source>
</evidence>
<comment type="miscellaneous">
    <text evidence="15">In the RecBCD complex, RecB has a slow 3'-5' helicase, an exonuclease activity and loads RecA onto ssDNA, RecD has a fast 5'-3' helicase activity, while RecC stimulates the ATPase and processivity of the RecB helicase and contributes to recognition of the Chi site.</text>
</comment>
<comment type="function">
    <text evidence="15">A helicase/nuclease that prepares dsDNA breaks (DSB) for recombinational DNA repair. Binds to DSBs and unwinds DNA via a highly rapid and processive ATP-dependent bidirectional helicase activity. Unwinds dsDNA until it encounters a Chi (crossover hotspot instigator) sequence from the 3' direction. Cuts ssDNA a few nucleotides 3' to the Chi site. The properties and activities of the enzyme are changed at Chi. The Chi-altered holoenzyme produces a long 3'-ssDNA overhang and facilitates RecA-binding to the ssDNA for homologous DNA recombination and repair. Holoenzyme degrades any linearized DNA that is unable to undergo homologous recombination. In the holoenzyme this subunit contributes ATPase, 3'-5' helicase, exonuclease activity and loads RecA onto ssDNA.</text>
</comment>
<organism evidence="19 20">
    <name type="scientific">Larsenimonas suaedae</name>
    <dbReference type="NCBI Taxonomy" id="1851019"/>
    <lineage>
        <taxon>Bacteria</taxon>
        <taxon>Pseudomonadati</taxon>
        <taxon>Pseudomonadota</taxon>
        <taxon>Gammaproteobacteria</taxon>
        <taxon>Oceanospirillales</taxon>
        <taxon>Halomonadaceae</taxon>
        <taxon>Larsenimonas</taxon>
    </lineage>
</organism>
<dbReference type="PROSITE" id="PS51198">
    <property type="entry name" value="UVRD_HELICASE_ATP_BIND"/>
    <property type="match status" value="1"/>
</dbReference>
<keyword evidence="1 15" id="KW-0540">Nuclease</keyword>
<dbReference type="CDD" id="cd22352">
    <property type="entry name" value="RecB_C-like"/>
    <property type="match status" value="1"/>
</dbReference>
<evidence type="ECO:0000256" key="15">
    <source>
        <dbReference type="HAMAP-Rule" id="MF_01485"/>
    </source>
</evidence>
<dbReference type="EMBL" id="JARWAO010000002">
    <property type="protein sequence ID" value="MDR5895260.1"/>
    <property type="molecule type" value="Genomic_DNA"/>
</dbReference>
<keyword evidence="10 15" id="KW-0238">DNA-binding</keyword>
<dbReference type="PANTHER" id="PTHR11070">
    <property type="entry name" value="UVRD / RECB / PCRA DNA HELICASE FAMILY MEMBER"/>
    <property type="match status" value="1"/>
</dbReference>
<evidence type="ECO:0000313" key="19">
    <source>
        <dbReference type="EMBL" id="MDR5895260.1"/>
    </source>
</evidence>
<proteinExistence type="inferred from homology"/>
<evidence type="ECO:0000256" key="13">
    <source>
        <dbReference type="ARBA" id="ARBA00034617"/>
    </source>
</evidence>
<evidence type="ECO:0000256" key="10">
    <source>
        <dbReference type="ARBA" id="ARBA00023125"/>
    </source>
</evidence>
<comment type="similarity">
    <text evidence="15">Belongs to the helicase family. UvrD subfamily.</text>
</comment>
<keyword evidence="11 15" id="KW-0234">DNA repair</keyword>
<sequence length="1233" mass="137233">MSQPAINEGAQALDIPTFPLTGRRLIEASAGTGKTFTLAALYVRLILGHGGEAAFVRPMMPPEILVVTFTEAATQELRDRIRARLMQARDVLLGIKMPDAVLEAVLGSIESEAASRGAARLDQAARLMDDAAIFTIHGFCQRMLKRHAFDSGSLFASTLVQDIAPLYQQVVDDYWRRRYYPLEGALQRLILERWSGPDALAAAVSPLLQGGRPAPLCWAGERVEAPASVAAALEPVIDAQTESLAQKRALRDMWVSGREAMTAEIEAAISEKRVNGRSFKQDDLEPKLSALADWLEDGTQMTPPRAIRDSKGHFWCGQARFDAAANKQKTPPRHAFFEGLDRYQETLSSITEPTPALLAHARDEISEALLFEKRRQAQWTFDDLLNELDNALSGPAGPRLAERIRTELPVALIDEFQDTDPTQYRIFSTIYPDPAAEDHALLLIGDPKQAIYGFRGADIATYLSARRSARTHHTLVRNFRSTHAMVDAVNQLFSMRAVPFSHEDIPFQPVSAKGLERTFVHRDQVAPALTFWWPSAVESIGTGEYQRQMATALTRDVQSLLAGGQAGTSGFDTASGERVPVRPADIAILVRTGLEAERVREALEAGGIKSVYLSQKRSVFESDTAFQLLQVLEAVASPRDDRRLKGALGTRLLSNGLGDVVALIDDELGWESMIERFDEYHRRWRREGVLPMLRAVMHEFEVGARLLAQPDGERRLTDFLHLGELAQKASQFLDGEQALLRWMHRGLSGRFDEGLDADALVQRLESDDALVRVITLHKSKGLQYPIVYLPFIGNYRDAATGNGPVPVLDAEGGKMLAWHLDEAQRCEAEQARLEEDVRLLYVGLTRAQFACRVGLAPVYKGRKARSLPSDATTLSNAAIGWLVAGDAECGQTGAEIKARLEALSINESIACTVPPEAVMSPPRFDRETHDWQGARIFDGAIDRRFFMTSYSGVMALAGSGQQPAAEIGEGLDTEVLKERTPTPPPPGRTLLAFERGPRAGTFLHHVLDRVDWARLGTPAHDDALGEWLDARLAQSGFETRWRVPLMTAVAVLGQRAFVPEGRLIDMHRWRTELEFWLSVPSVELAELDRIICALDPLPVRRPALGDRKLHGMLKGYIDLVAEFDGRYYIIDWKSNHLGEGVEDYDEASMARAIAHHRYDVQYWLYSLALHRLLRARLPNYDPERHFGGVRYVFLRALAFPEADGFWCRRPDPQALSRLDVLFNDEVSGDARTV</sequence>
<dbReference type="InterPro" id="IPR027417">
    <property type="entry name" value="P-loop_NTPase"/>
</dbReference>
<dbReference type="HAMAP" id="MF_01485">
    <property type="entry name" value="RecB"/>
    <property type="match status" value="1"/>
</dbReference>
<comment type="catalytic activity">
    <reaction evidence="15">
        <text>Exonucleolytic cleavage (in the presence of ATP) in either 5'- to 3'- or 3'- to 5'-direction to yield 5'-phosphooligonucleotides.</text>
        <dbReference type="EC" id="3.1.11.5"/>
    </reaction>
</comment>
<dbReference type="Pfam" id="PF12705">
    <property type="entry name" value="PDDEXK_1"/>
    <property type="match status" value="1"/>
</dbReference>
<evidence type="ECO:0000256" key="14">
    <source>
        <dbReference type="ARBA" id="ARBA00048988"/>
    </source>
</evidence>
<keyword evidence="6 15" id="KW-0347">Helicase</keyword>
<dbReference type="Pfam" id="PF00580">
    <property type="entry name" value="UvrD-helicase"/>
    <property type="match status" value="1"/>
</dbReference>
<dbReference type="InterPro" id="IPR000212">
    <property type="entry name" value="DNA_helicase_UvrD/REP"/>
</dbReference>
<dbReference type="Gene3D" id="1.10.486.10">
    <property type="entry name" value="PCRA, domain 4"/>
    <property type="match status" value="1"/>
</dbReference>
<keyword evidence="4 15" id="KW-0227">DNA damage</keyword>
<reference evidence="19 20" key="1">
    <citation type="submission" date="2023-04" db="EMBL/GenBank/DDBJ databases">
        <title>A long-awaited taxogenomic arrangement of the family Halomonadaceae.</title>
        <authorList>
            <person name="De La Haba R."/>
            <person name="Chuvochina M."/>
            <person name="Wittouck S."/>
            <person name="Arahal D.R."/>
            <person name="Sanchez-Porro C."/>
            <person name="Hugenholtz P."/>
            <person name="Ventosa A."/>
        </authorList>
    </citation>
    <scope>NUCLEOTIDE SEQUENCE [LARGE SCALE GENOMIC DNA]</scope>
    <source>
        <strain evidence="19 20">DSM 22428</strain>
    </source>
</reference>
<dbReference type="InterPro" id="IPR004586">
    <property type="entry name" value="RecB"/>
</dbReference>
<dbReference type="InterPro" id="IPR014016">
    <property type="entry name" value="UvrD-like_ATP-bd"/>
</dbReference>